<dbReference type="AlphaFoldDB" id="A0A0L0NCM5"/>
<reference evidence="1 2" key="1">
    <citation type="journal article" date="2015" name="BMC Genomics">
        <title>The genome of the truffle-parasite Tolypocladium ophioglossoides and the evolution of antifungal peptaibiotics.</title>
        <authorList>
            <person name="Quandt C.A."/>
            <person name="Bushley K.E."/>
            <person name="Spatafora J.W."/>
        </authorList>
    </citation>
    <scope>NUCLEOTIDE SEQUENCE [LARGE SCALE GENOMIC DNA]</scope>
    <source>
        <strain evidence="1 2">CBS 100239</strain>
    </source>
</reference>
<dbReference type="Proteomes" id="UP000036947">
    <property type="component" value="Unassembled WGS sequence"/>
</dbReference>
<name>A0A0L0NCM5_TOLOC</name>
<evidence type="ECO:0000313" key="1">
    <source>
        <dbReference type="EMBL" id="KND91811.1"/>
    </source>
</evidence>
<gene>
    <name evidence="1" type="ORF">TOPH_03486</name>
</gene>
<protein>
    <submittedName>
        <fullName evidence="1">Uncharacterized protein</fullName>
    </submittedName>
</protein>
<proteinExistence type="predicted"/>
<keyword evidence="2" id="KW-1185">Reference proteome</keyword>
<dbReference type="EMBL" id="LFRF01000007">
    <property type="protein sequence ID" value="KND91811.1"/>
    <property type="molecule type" value="Genomic_DNA"/>
</dbReference>
<organism evidence="1 2">
    <name type="scientific">Tolypocladium ophioglossoides (strain CBS 100239)</name>
    <name type="common">Snaketongue truffleclub</name>
    <name type="synonym">Elaphocordyceps ophioglossoides</name>
    <dbReference type="NCBI Taxonomy" id="1163406"/>
    <lineage>
        <taxon>Eukaryota</taxon>
        <taxon>Fungi</taxon>
        <taxon>Dikarya</taxon>
        <taxon>Ascomycota</taxon>
        <taxon>Pezizomycotina</taxon>
        <taxon>Sordariomycetes</taxon>
        <taxon>Hypocreomycetidae</taxon>
        <taxon>Hypocreales</taxon>
        <taxon>Ophiocordycipitaceae</taxon>
        <taxon>Tolypocladium</taxon>
    </lineage>
</organism>
<sequence>MTGNSLKRSVERIHLAVLLQRDITTLLILYLPNKAARICSLAQKFAPELAVNIILQYFYVTTTRRISF</sequence>
<evidence type="ECO:0000313" key="2">
    <source>
        <dbReference type="Proteomes" id="UP000036947"/>
    </source>
</evidence>
<accession>A0A0L0NCM5</accession>
<comment type="caution">
    <text evidence="1">The sequence shown here is derived from an EMBL/GenBank/DDBJ whole genome shotgun (WGS) entry which is preliminary data.</text>
</comment>